<dbReference type="RefSeq" id="XP_013252825.1">
    <property type="nucleotide sequence ID" value="XM_013397371.1"/>
</dbReference>
<dbReference type="OMA" id="QRLCDCC"/>
<feature type="compositionally biased region" description="Low complexity" evidence="2">
    <location>
        <begin position="717"/>
        <end position="729"/>
    </location>
</feature>
<reference evidence="3" key="1">
    <citation type="submission" date="2013-10" db="EMBL/GenBank/DDBJ databases">
        <title>Genomic analysis of the causative agents of coccidiosis in chickens.</title>
        <authorList>
            <person name="Reid A.J."/>
            <person name="Blake D."/>
            <person name="Billington K."/>
            <person name="Browne H."/>
            <person name="Dunn M."/>
            <person name="Hung S."/>
            <person name="Kawahara F."/>
            <person name="Miranda-Saavedra D."/>
            <person name="Mourier T."/>
            <person name="Nagra H."/>
            <person name="Otto T.D."/>
            <person name="Rawlings N."/>
            <person name="Sanchez A."/>
            <person name="Sanders M."/>
            <person name="Subramaniam C."/>
            <person name="Tay Y."/>
            <person name="Dear P."/>
            <person name="Doerig C."/>
            <person name="Gruber A."/>
            <person name="Parkinson J."/>
            <person name="Shirley M."/>
            <person name="Wan K.L."/>
            <person name="Berriman M."/>
            <person name="Tomley F."/>
            <person name="Pain A."/>
        </authorList>
    </citation>
    <scope>NUCLEOTIDE SEQUENCE</scope>
    <source>
        <strain evidence="3">Houghton</strain>
    </source>
</reference>
<dbReference type="Proteomes" id="UP000018050">
    <property type="component" value="Unassembled WGS sequence"/>
</dbReference>
<dbReference type="GO" id="GO:0016538">
    <property type="term" value="F:cyclin-dependent protein serine/threonine kinase regulator activity"/>
    <property type="evidence" value="ECO:0007669"/>
    <property type="project" value="InterPro"/>
</dbReference>
<dbReference type="AlphaFoldDB" id="U6GAY8"/>
<proteinExistence type="inferred from homology"/>
<keyword evidence="4" id="KW-1185">Reference proteome</keyword>
<feature type="compositionally biased region" description="Low complexity" evidence="2">
    <location>
        <begin position="494"/>
        <end position="509"/>
    </location>
</feature>
<feature type="region of interest" description="Disordered" evidence="2">
    <location>
        <begin position="491"/>
        <end position="538"/>
    </location>
</feature>
<feature type="region of interest" description="Disordered" evidence="2">
    <location>
        <begin position="1"/>
        <end position="61"/>
    </location>
</feature>
<name>U6GAY8_EIMAC</name>
<dbReference type="GeneID" id="25269988"/>
<reference evidence="3" key="2">
    <citation type="submission" date="2013-10" db="EMBL/GenBank/DDBJ databases">
        <authorList>
            <person name="Aslett M."/>
        </authorList>
    </citation>
    <scope>NUCLEOTIDE SEQUENCE</scope>
    <source>
        <strain evidence="3">Houghton</strain>
    </source>
</reference>
<accession>U6GAY8</accession>
<feature type="compositionally biased region" description="Basic residues" evidence="2">
    <location>
        <begin position="76"/>
        <end position="88"/>
    </location>
</feature>
<evidence type="ECO:0000256" key="1">
    <source>
        <dbReference type="RuleBase" id="RU311113"/>
    </source>
</evidence>
<dbReference type="SMART" id="SM01084">
    <property type="entry name" value="CKS"/>
    <property type="match status" value="1"/>
</dbReference>
<feature type="compositionally biased region" description="Pro residues" evidence="2">
    <location>
        <begin position="14"/>
        <end position="24"/>
    </location>
</feature>
<gene>
    <name evidence="3" type="ORF">EAH_00019180</name>
</gene>
<organism evidence="3 4">
    <name type="scientific">Eimeria acervulina</name>
    <name type="common">Coccidian parasite</name>
    <dbReference type="NCBI Taxonomy" id="5801"/>
    <lineage>
        <taxon>Eukaryota</taxon>
        <taxon>Sar</taxon>
        <taxon>Alveolata</taxon>
        <taxon>Apicomplexa</taxon>
        <taxon>Conoidasida</taxon>
        <taxon>Coccidia</taxon>
        <taxon>Eucoccidiorida</taxon>
        <taxon>Eimeriorina</taxon>
        <taxon>Eimeriidae</taxon>
        <taxon>Eimeria</taxon>
    </lineage>
</organism>
<keyword evidence="1" id="KW-0132">Cell division</keyword>
<evidence type="ECO:0000256" key="2">
    <source>
        <dbReference type="SAM" id="MobiDB-lite"/>
    </source>
</evidence>
<evidence type="ECO:0000313" key="4">
    <source>
        <dbReference type="Proteomes" id="UP000018050"/>
    </source>
</evidence>
<dbReference type="InterPro" id="IPR036858">
    <property type="entry name" value="Cyclin-dep_kinase_reg-sub_sf"/>
</dbReference>
<feature type="region of interest" description="Disordered" evidence="2">
    <location>
        <begin position="717"/>
        <end position="751"/>
    </location>
</feature>
<keyword evidence="1" id="KW-0131">Cell cycle</keyword>
<dbReference type="OrthoDB" id="440676at2759"/>
<dbReference type="GO" id="GO:0016301">
    <property type="term" value="F:kinase activity"/>
    <property type="evidence" value="ECO:0007669"/>
    <property type="project" value="UniProtKB-KW"/>
</dbReference>
<feature type="compositionally biased region" description="Acidic residues" evidence="2">
    <location>
        <begin position="510"/>
        <end position="524"/>
    </location>
</feature>
<keyword evidence="3" id="KW-0808">Transferase</keyword>
<dbReference type="Pfam" id="PF01111">
    <property type="entry name" value="CKS"/>
    <property type="match status" value="1"/>
</dbReference>
<feature type="region of interest" description="Disordered" evidence="2">
    <location>
        <begin position="75"/>
        <end position="117"/>
    </location>
</feature>
<protein>
    <recommendedName>
        <fullName evidence="1">Cyclin-dependent kinases regulatory subunit</fullName>
    </recommendedName>
</protein>
<feature type="compositionally biased region" description="Basic residues" evidence="2">
    <location>
        <begin position="1"/>
        <end position="10"/>
    </location>
</feature>
<evidence type="ECO:0000313" key="3">
    <source>
        <dbReference type="EMBL" id="CDI76677.1"/>
    </source>
</evidence>
<keyword evidence="3" id="KW-0418">Kinase</keyword>
<dbReference type="Gene3D" id="3.30.170.10">
    <property type="entry name" value="Cyclin-dependent kinase, regulatory subunit"/>
    <property type="match status" value="1"/>
</dbReference>
<comment type="similarity">
    <text evidence="1">Belongs to the CKS family.</text>
</comment>
<comment type="function">
    <text evidence="1">Binds to the catalytic subunit of the cyclin dependent kinases and is essential for their biological function.</text>
</comment>
<dbReference type="InterPro" id="IPR000789">
    <property type="entry name" value="Cyclin-dep_kinase_reg-sub"/>
</dbReference>
<dbReference type="VEuPathDB" id="ToxoDB:EAH_00019180"/>
<sequence>MSPSTARKRHQQEPPVPPVSPSLPPCRLSQHPDTESPLNSLHQRPSDSPIPDKKGRSSGRRFASLQRLCDCCVSPKRQRGPRRPRHNLRITSAAAGAASTDTPGEGGRIRHFNPLCSGNSTARTRRRKCSGAPEKVAPALEAASPAVTAAENRHATSVCCSSGCETETMLSTSASGRDEPAGGCFSPCPAKRKSKQAPPATAAFAAAVQSVTAASTGAARSGLLDVSARGSEELNALQSPLVQQLQQRQQHQRAGNVGIFYNPSAGQQAAGTFCKAAAGVSAVAAAGSSAVACECVRHRAAQTAAVLHSWSPRTLLPERVASAPATTAATVAAIPPAVEARAGSAKLIPACSGDEPTAAAAAAEASREAFLREEMLNLAESRYTAVFVPVDKQLLEQMNDEFIRSDISRYPVKNTPSGIVFYSPRYSDDRFIYRHVLLSAGVKKAAEEIANATKSAFLTEGQFIYQLGIHLSPGWEHFMIFKGEMRELILRRPQQQQDSQHSQSQANSDEVSEESDDSEPEETETTSARESQAPPPRHQDIGRLLQQIAEIATIHQVRQQKNLLQQQMAIARAVEKANRLLLLIVQLQRPPQQIPPKMYDRVKCLLASYFFSSLSHFSAKEEQQQSSTARKYLLQNSSIGKQGQLLLLLLQCVAASRQHQQTSETMELLLLHHKLLLQHRGFMQQAVPRISMRGVEMHQQILAPSCAIEAPRELQENQWAQQEDQQQGRQRQEGQHLTRQNDGQDDCRHRLFPLPPHKRAACLRSSRENDSPVVALQLRLLTMVRLVLKMLLLPLLMLLYLEALQPKEKLPTYQLPLQALAAPPHNAKRKDDAIL</sequence>
<dbReference type="EMBL" id="HG670442">
    <property type="protein sequence ID" value="CDI76677.1"/>
    <property type="molecule type" value="Genomic_DNA"/>
</dbReference>
<dbReference type="GO" id="GO:0051301">
    <property type="term" value="P:cell division"/>
    <property type="evidence" value="ECO:0007669"/>
    <property type="project" value="UniProtKB-UniRule"/>
</dbReference>
<dbReference type="SUPFAM" id="SSF55637">
    <property type="entry name" value="Cell cycle regulatory proteins"/>
    <property type="match status" value="1"/>
</dbReference>